<name>F1B9R4_SORCE</name>
<comment type="similarity">
    <text evidence="1">Belongs to the ATP-dependent AMP-binding enzyme family.</text>
</comment>
<dbReference type="EMBL" id="HM639990">
    <property type="protein sequence ID" value="ADZ25006.1"/>
    <property type="molecule type" value="Genomic_DNA"/>
</dbReference>
<sequence>MKKSILNRALDQVEQARSTWIELAAMGRMAAKLPQLQPRGHWNSARMLEERASQSPDAVVLAFAEARYTLRDVDRAVNRYANFFQSNGIRQGDVVGLVMDSRPEFLFAITALNRQRAVAALINATLVGPALAHSLDVAKPKAILVGSECAEALAQALPLASAAPAQVWLQQESAASDTFGFAPINSALAAHSERPPRGVGLPETSDAMCYIYTSGTTGMPKAAVISNQRWLSGSVWMGRSVAEAGPGDVIYCALPLYHTAALCGGWGAALASGAVLALRRKFSAAECSADLRRFNATILLYVGELCRYWLAQPPTPQDREHRLRLALGSGLRADTWERFQARFGVPLIREMYGATEGNAPLVNFEGRPGMLGRLRHGQILVRFDAGTSRPARTAQGRCERVGIGEAGLLLAKITAATKFEGYLDDERATEEKIVRGVIEPGDSYFNTGDVLQLHEGDWVSFVERLGDTYRWKGENVSTTQVAELVERFPGVREVNVYGVQVPGCEGRAGMACVVRGEAFHLDDFADHVTSSMPRHQRPLFLRLLQEMKTTATLKYTKVEYQQEGYDPGRVRDPLYYFDGLRYVPLCQKAHEQIQSGELQLG</sequence>
<dbReference type="GO" id="GO:0005524">
    <property type="term" value="F:ATP binding"/>
    <property type="evidence" value="ECO:0007669"/>
    <property type="project" value="UniProtKB-KW"/>
</dbReference>
<gene>
    <name evidence="6" type="primary">leu17</name>
</gene>
<dbReference type="NCBIfam" id="NF006134">
    <property type="entry name" value="PRK08279.1"/>
    <property type="match status" value="1"/>
</dbReference>
<evidence type="ECO:0000256" key="2">
    <source>
        <dbReference type="ARBA" id="ARBA00022598"/>
    </source>
</evidence>
<proteinExistence type="inferred from homology"/>
<reference evidence="6" key="1">
    <citation type="journal article" date="2011" name="Mol. Biosyst.">
        <title>Insights into the complex biosynthesis of the leupyrrins in Sorangium cellulosum So ce690.</title>
        <authorList>
            <person name="Kopp M."/>
            <person name="Irschik H."/>
            <person name="Gemperlein K."/>
            <person name="Buntin K."/>
            <person name="Meiser P."/>
            <person name="Weissman K.J."/>
            <person name="Bode H.B."/>
            <person name="Muller R."/>
        </authorList>
    </citation>
    <scope>NUCLEOTIDE SEQUENCE</scope>
    <source>
        <strain evidence="6">So ce690</strain>
    </source>
</reference>
<dbReference type="Gene3D" id="3.40.50.12780">
    <property type="entry name" value="N-terminal domain of ligase-like"/>
    <property type="match status" value="1"/>
</dbReference>
<feature type="domain" description="AMP-dependent synthetase/ligase" evidence="5">
    <location>
        <begin position="48"/>
        <end position="363"/>
    </location>
</feature>
<organism evidence="6">
    <name type="scientific">Sorangium cellulosum</name>
    <name type="common">Polyangium cellulosum</name>
    <dbReference type="NCBI Taxonomy" id="56"/>
    <lineage>
        <taxon>Bacteria</taxon>
        <taxon>Pseudomonadati</taxon>
        <taxon>Myxococcota</taxon>
        <taxon>Polyangia</taxon>
        <taxon>Polyangiales</taxon>
        <taxon>Polyangiaceae</taxon>
        <taxon>Sorangium</taxon>
    </lineage>
</organism>
<keyword evidence="3" id="KW-0547">Nucleotide-binding</keyword>
<evidence type="ECO:0000256" key="1">
    <source>
        <dbReference type="ARBA" id="ARBA00006432"/>
    </source>
</evidence>
<dbReference type="PANTHER" id="PTHR43107">
    <property type="entry name" value="LONG-CHAIN FATTY ACID TRANSPORT PROTEIN"/>
    <property type="match status" value="1"/>
</dbReference>
<dbReference type="GO" id="GO:0044539">
    <property type="term" value="P:long-chain fatty acid import into cell"/>
    <property type="evidence" value="ECO:0007669"/>
    <property type="project" value="TreeGrafter"/>
</dbReference>
<evidence type="ECO:0000259" key="5">
    <source>
        <dbReference type="Pfam" id="PF00501"/>
    </source>
</evidence>
<evidence type="ECO:0000256" key="4">
    <source>
        <dbReference type="ARBA" id="ARBA00022840"/>
    </source>
</evidence>
<accession>F1B9R4</accession>
<protein>
    <submittedName>
        <fullName evidence="6">Very-long-chain acyl-CoA synthetase</fullName>
    </submittedName>
</protein>
<evidence type="ECO:0000256" key="3">
    <source>
        <dbReference type="ARBA" id="ARBA00022741"/>
    </source>
</evidence>
<evidence type="ECO:0000313" key="6">
    <source>
        <dbReference type="EMBL" id="ADZ25006.1"/>
    </source>
</evidence>
<dbReference type="InterPro" id="IPR000873">
    <property type="entry name" value="AMP-dep_synth/lig_dom"/>
</dbReference>
<dbReference type="AlphaFoldDB" id="F1B9R4"/>
<dbReference type="SUPFAM" id="SSF56801">
    <property type="entry name" value="Acetyl-CoA synthetase-like"/>
    <property type="match status" value="1"/>
</dbReference>
<dbReference type="PROSITE" id="PS00455">
    <property type="entry name" value="AMP_BINDING"/>
    <property type="match status" value="1"/>
</dbReference>
<dbReference type="InterPro" id="IPR020845">
    <property type="entry name" value="AMP-binding_CS"/>
</dbReference>
<keyword evidence="2" id="KW-0436">Ligase</keyword>
<dbReference type="InterPro" id="IPR045851">
    <property type="entry name" value="AMP-bd_C_sf"/>
</dbReference>
<dbReference type="InterPro" id="IPR042099">
    <property type="entry name" value="ANL_N_sf"/>
</dbReference>
<dbReference type="GO" id="GO:0005324">
    <property type="term" value="F:long-chain fatty acid transmembrane transporter activity"/>
    <property type="evidence" value="ECO:0007669"/>
    <property type="project" value="TreeGrafter"/>
</dbReference>
<dbReference type="Pfam" id="PF00501">
    <property type="entry name" value="AMP-binding"/>
    <property type="match status" value="1"/>
</dbReference>
<dbReference type="GO" id="GO:0005886">
    <property type="term" value="C:plasma membrane"/>
    <property type="evidence" value="ECO:0007669"/>
    <property type="project" value="TreeGrafter"/>
</dbReference>
<dbReference type="FunFam" id="3.30.300.30:FF:000020">
    <property type="entry name" value="Long-chain fatty acid transporter"/>
    <property type="match status" value="1"/>
</dbReference>
<keyword evidence="4" id="KW-0067">ATP-binding</keyword>
<dbReference type="PANTHER" id="PTHR43107:SF15">
    <property type="entry name" value="FATTY ACID TRANSPORT PROTEIN 3, ISOFORM A"/>
    <property type="match status" value="1"/>
</dbReference>
<dbReference type="GO" id="GO:0004467">
    <property type="term" value="F:long-chain fatty acid-CoA ligase activity"/>
    <property type="evidence" value="ECO:0007669"/>
    <property type="project" value="TreeGrafter"/>
</dbReference>
<dbReference type="Gene3D" id="3.30.300.30">
    <property type="match status" value="1"/>
</dbReference>